<name>A0A3Q9R085_9BACI</name>
<dbReference type="Proteomes" id="UP000282892">
    <property type="component" value="Chromosome"/>
</dbReference>
<dbReference type="STRING" id="1193713.GCA_001636315_00357"/>
<dbReference type="InterPro" id="IPR012452">
    <property type="entry name" value="DUF1657"/>
</dbReference>
<gene>
    <name evidence="1" type="ORF">CHR53_17620</name>
</gene>
<proteinExistence type="predicted"/>
<dbReference type="AlphaFoldDB" id="A0A3Q9R085"/>
<protein>
    <recommendedName>
        <fullName evidence="3">DUF1657 domain-containing protein</fullName>
    </recommendedName>
</protein>
<keyword evidence="2" id="KW-1185">Reference proteome</keyword>
<evidence type="ECO:0008006" key="3">
    <source>
        <dbReference type="Google" id="ProtNLM"/>
    </source>
</evidence>
<dbReference type="Pfam" id="PF07870">
    <property type="entry name" value="DUF1657"/>
    <property type="match status" value="1"/>
</dbReference>
<sequence length="68" mass="7654">MTVASNVKQCLITVRGIESQLSTLALNSLDEEAKSIFHESAMAIETVKKDLQFRVLELERQEPQYKGS</sequence>
<organism evidence="1 2">
    <name type="scientific">Neobacillus mesonae</name>
    <dbReference type="NCBI Taxonomy" id="1193713"/>
    <lineage>
        <taxon>Bacteria</taxon>
        <taxon>Bacillati</taxon>
        <taxon>Bacillota</taxon>
        <taxon>Bacilli</taxon>
        <taxon>Bacillales</taxon>
        <taxon>Bacillaceae</taxon>
        <taxon>Neobacillus</taxon>
    </lineage>
</organism>
<evidence type="ECO:0000313" key="1">
    <source>
        <dbReference type="EMBL" id="AZU62920.1"/>
    </source>
</evidence>
<reference evidence="1 2" key="1">
    <citation type="submission" date="2017-07" db="EMBL/GenBank/DDBJ databases">
        <title>The complete genome sequence of Bacillus mesonae strain H20-5, an efficient strain improving plant abiotic stress resistance.</title>
        <authorList>
            <person name="Kim S.Y."/>
            <person name="Song H."/>
            <person name="Sang M.K."/>
            <person name="Weon H.-Y."/>
            <person name="Song J."/>
        </authorList>
    </citation>
    <scope>NUCLEOTIDE SEQUENCE [LARGE SCALE GENOMIC DNA]</scope>
    <source>
        <strain evidence="1 2">H20-5</strain>
    </source>
</reference>
<dbReference type="OrthoDB" id="1684731at2"/>
<accession>A0A3Q9R085</accession>
<dbReference type="EMBL" id="CP022572">
    <property type="protein sequence ID" value="AZU62920.1"/>
    <property type="molecule type" value="Genomic_DNA"/>
</dbReference>
<dbReference type="KEGG" id="nmk:CHR53_17620"/>
<dbReference type="RefSeq" id="WP_127487745.1">
    <property type="nucleotide sequence ID" value="NZ_CP022572.1"/>
</dbReference>
<evidence type="ECO:0000313" key="2">
    <source>
        <dbReference type="Proteomes" id="UP000282892"/>
    </source>
</evidence>